<organism evidence="2 3">
    <name type="scientific">Chroogloeocystis siderophila 5.2 s.c.1</name>
    <dbReference type="NCBI Taxonomy" id="247279"/>
    <lineage>
        <taxon>Bacteria</taxon>
        <taxon>Bacillati</taxon>
        <taxon>Cyanobacteriota</taxon>
        <taxon>Cyanophyceae</taxon>
        <taxon>Oscillatoriophycideae</taxon>
        <taxon>Chroococcales</taxon>
        <taxon>Chroococcaceae</taxon>
        <taxon>Chroogloeocystis</taxon>
    </lineage>
</organism>
<reference evidence="2 3" key="1">
    <citation type="submission" date="2016-11" db="EMBL/GenBank/DDBJ databases">
        <title>Draft Genome Sequences of Nine Cyanobacterial Strains from Diverse Habitats.</title>
        <authorList>
            <person name="Zhu T."/>
            <person name="Hou S."/>
            <person name="Lu X."/>
            <person name="Hess W.R."/>
        </authorList>
    </citation>
    <scope>NUCLEOTIDE SEQUENCE [LARGE SCALE GENOMIC DNA]</scope>
    <source>
        <strain evidence="2 3">5.2 s.c.1</strain>
    </source>
</reference>
<accession>A0A1U7HVT1</accession>
<dbReference type="Pfam" id="PF00149">
    <property type="entry name" value="Metallophos"/>
    <property type="match status" value="1"/>
</dbReference>
<dbReference type="PANTHER" id="PTHR42850">
    <property type="entry name" value="METALLOPHOSPHOESTERASE"/>
    <property type="match status" value="1"/>
</dbReference>
<dbReference type="SUPFAM" id="SSF56300">
    <property type="entry name" value="Metallo-dependent phosphatases"/>
    <property type="match status" value="1"/>
</dbReference>
<proteinExistence type="predicted"/>
<feature type="domain" description="Calcineurin-like phosphoesterase" evidence="1">
    <location>
        <begin position="9"/>
        <end position="171"/>
    </location>
</feature>
<comment type="caution">
    <text evidence="2">The sequence shown here is derived from an EMBL/GenBank/DDBJ whole genome shotgun (WGS) entry which is preliminary data.</text>
</comment>
<protein>
    <submittedName>
        <fullName evidence="2">Serine/threonine protein phosphatase</fullName>
    </submittedName>
</protein>
<name>A0A1U7HVT1_9CHRO</name>
<dbReference type="PANTHER" id="PTHR42850:SF4">
    <property type="entry name" value="ZINC-DEPENDENT ENDOPOLYPHOSPHATASE"/>
    <property type="match status" value="1"/>
</dbReference>
<evidence type="ECO:0000259" key="1">
    <source>
        <dbReference type="Pfam" id="PF00149"/>
    </source>
</evidence>
<dbReference type="OrthoDB" id="384253at2"/>
<dbReference type="GO" id="GO:0110154">
    <property type="term" value="P:RNA decapping"/>
    <property type="evidence" value="ECO:0007669"/>
    <property type="project" value="TreeGrafter"/>
</dbReference>
<keyword evidence="3" id="KW-1185">Reference proteome</keyword>
<dbReference type="GO" id="GO:0016791">
    <property type="term" value="F:phosphatase activity"/>
    <property type="evidence" value="ECO:0007669"/>
    <property type="project" value="TreeGrafter"/>
</dbReference>
<evidence type="ECO:0000313" key="3">
    <source>
        <dbReference type="Proteomes" id="UP000185984"/>
    </source>
</evidence>
<dbReference type="EMBL" id="MRCC01000005">
    <property type="protein sequence ID" value="OKH27695.1"/>
    <property type="molecule type" value="Genomic_DNA"/>
</dbReference>
<dbReference type="AlphaFoldDB" id="A0A1U7HVT1"/>
<sequence length="250" mass="27972">MSETSHRRIVIGDIHGHYDGLIKLLEAIAPGTSDEVYFLGDLIDRGPQSALVVDFVQQNSYPCLLGNHEQMLLNVLSDRASNHMKQAWLYSGGNATLSSYKDFTIPQSHAEWMQNLPTYLDLGDVWLVHAGVNPKIPLEKQSAEQFCWVRDEFHGMLEPYFPDKLIITGHTITFTLPGVNSGEIAQGRGWLDIDTGAYHRKSGWLTGLDITNSLVYQVNVFRNVLRTLPLTEIVTAVNPIDVVNRASARL</sequence>
<dbReference type="GO" id="GO:0005737">
    <property type="term" value="C:cytoplasm"/>
    <property type="evidence" value="ECO:0007669"/>
    <property type="project" value="TreeGrafter"/>
</dbReference>
<dbReference type="STRING" id="247279.NIES1031_07180"/>
<dbReference type="InterPro" id="IPR004843">
    <property type="entry name" value="Calcineurin-like_PHP"/>
</dbReference>
<evidence type="ECO:0000313" key="2">
    <source>
        <dbReference type="EMBL" id="OKH27695.1"/>
    </source>
</evidence>
<dbReference type="Gene3D" id="3.60.21.10">
    <property type="match status" value="1"/>
</dbReference>
<dbReference type="Proteomes" id="UP000185984">
    <property type="component" value="Unassembled WGS sequence"/>
</dbReference>
<dbReference type="GO" id="GO:0008803">
    <property type="term" value="F:bis(5'-nucleosyl)-tetraphosphatase (symmetrical) activity"/>
    <property type="evidence" value="ECO:0007669"/>
    <property type="project" value="TreeGrafter"/>
</dbReference>
<dbReference type="RefSeq" id="WP_073548786.1">
    <property type="nucleotide sequence ID" value="NZ_CAWMVK010000039.1"/>
</dbReference>
<dbReference type="InterPro" id="IPR029052">
    <property type="entry name" value="Metallo-depent_PP-like"/>
</dbReference>
<dbReference type="CDD" id="cd00144">
    <property type="entry name" value="MPP_PPP_family"/>
    <property type="match status" value="1"/>
</dbReference>
<dbReference type="InterPro" id="IPR050126">
    <property type="entry name" value="Ap4A_hydrolase"/>
</dbReference>
<gene>
    <name evidence="2" type="ORF">NIES1031_07180</name>
</gene>